<comment type="caution">
    <text evidence="7">The sequence shown here is derived from an EMBL/GenBank/DDBJ whole genome shotgun (WGS) entry which is preliminary data.</text>
</comment>
<name>A0ABQ9W7T2_SAGOE</name>
<comment type="subcellular location">
    <subcellularLocation>
        <location evidence="1">Membrane</location>
        <topology evidence="1">Multi-pass membrane protein</topology>
    </subcellularLocation>
</comment>
<dbReference type="PANTHER" id="PTHR11616">
    <property type="entry name" value="SODIUM/CHLORIDE DEPENDENT TRANSPORTER"/>
    <property type="match status" value="1"/>
</dbReference>
<proteinExistence type="predicted"/>
<dbReference type="InterPro" id="IPR037272">
    <property type="entry name" value="SNS_sf"/>
</dbReference>
<evidence type="ECO:0000256" key="2">
    <source>
        <dbReference type="ARBA" id="ARBA00022448"/>
    </source>
</evidence>
<evidence type="ECO:0000256" key="6">
    <source>
        <dbReference type="SAM" id="MobiDB-lite"/>
    </source>
</evidence>
<evidence type="ECO:0000313" key="8">
    <source>
        <dbReference type="Proteomes" id="UP001266305"/>
    </source>
</evidence>
<evidence type="ECO:0000256" key="1">
    <source>
        <dbReference type="ARBA" id="ARBA00004141"/>
    </source>
</evidence>
<evidence type="ECO:0000313" key="7">
    <source>
        <dbReference type="EMBL" id="KAK2117480.1"/>
    </source>
</evidence>
<dbReference type="SUPFAM" id="SSF161070">
    <property type="entry name" value="SNF-like"/>
    <property type="match status" value="1"/>
</dbReference>
<keyword evidence="8" id="KW-1185">Reference proteome</keyword>
<keyword evidence="5" id="KW-0472">Membrane</keyword>
<protein>
    <submittedName>
        <fullName evidence="7">Uncharacterized protein</fullName>
    </submittedName>
</protein>
<dbReference type="InterPro" id="IPR000175">
    <property type="entry name" value="Na/ntran_symport"/>
</dbReference>
<sequence length="391" mass="40675">MFLAGGPATGAARLVVNVCSRGQPFSPLWSCGLLIGVAASKGSLSAPCGPVAGPQLWRTLRAAFLPPMALWLALSCGGLRGQPFCPPWPCGRPSAVADSEGSLSAPHGPVASPQLWWTPRAAFLPPVALWPALSCGGLRGQPFCPLWPCGRPSAVADSEGSLSAPRGPVAGPQLWWTPRAAFLPPVAPWPVLSCGGLRGQPFCPPGPRGRPSAVVDSEGSLSAPCGPVAGPQLWWTPPVSGAFMIPFLILLVLEGIPLLHLEFAIGQRLRQGSLGVWSSIHPGLKGVGECQEPLHPGPGFSLPTLVPLLRLPCLFHLLPEGFKNSGPLLVTRNQTGQQRPPESWQPRAQEGPDVGDSTVTPRALPTEALGEGPGGGASHCCPGLLCLRPHT</sequence>
<dbReference type="Pfam" id="PF00209">
    <property type="entry name" value="SNF"/>
    <property type="match status" value="1"/>
</dbReference>
<dbReference type="EMBL" id="JASSZA010000002">
    <property type="protein sequence ID" value="KAK2117480.1"/>
    <property type="molecule type" value="Genomic_DNA"/>
</dbReference>
<feature type="compositionally biased region" description="Polar residues" evidence="6">
    <location>
        <begin position="331"/>
        <end position="340"/>
    </location>
</feature>
<gene>
    <name evidence="7" type="ORF">P7K49_004366</name>
</gene>
<dbReference type="Proteomes" id="UP001266305">
    <property type="component" value="Unassembled WGS sequence"/>
</dbReference>
<evidence type="ECO:0000256" key="4">
    <source>
        <dbReference type="ARBA" id="ARBA00022989"/>
    </source>
</evidence>
<accession>A0ABQ9W7T2</accession>
<organism evidence="7 8">
    <name type="scientific">Saguinus oedipus</name>
    <name type="common">Cotton-top tamarin</name>
    <name type="synonym">Oedipomidas oedipus</name>
    <dbReference type="NCBI Taxonomy" id="9490"/>
    <lineage>
        <taxon>Eukaryota</taxon>
        <taxon>Metazoa</taxon>
        <taxon>Chordata</taxon>
        <taxon>Craniata</taxon>
        <taxon>Vertebrata</taxon>
        <taxon>Euteleostomi</taxon>
        <taxon>Mammalia</taxon>
        <taxon>Eutheria</taxon>
        <taxon>Euarchontoglires</taxon>
        <taxon>Primates</taxon>
        <taxon>Haplorrhini</taxon>
        <taxon>Platyrrhini</taxon>
        <taxon>Cebidae</taxon>
        <taxon>Callitrichinae</taxon>
        <taxon>Saguinus</taxon>
    </lineage>
</organism>
<dbReference type="PANTHER" id="PTHR11616:SF125">
    <property type="entry name" value="SODIUM-DEPENDENT NEUTRAL AMINO ACID TRANSPORTER B(0)AT1"/>
    <property type="match status" value="1"/>
</dbReference>
<keyword evidence="4" id="KW-1133">Transmembrane helix</keyword>
<evidence type="ECO:0000256" key="5">
    <source>
        <dbReference type="ARBA" id="ARBA00023136"/>
    </source>
</evidence>
<keyword evidence="2" id="KW-0813">Transport</keyword>
<evidence type="ECO:0000256" key="3">
    <source>
        <dbReference type="ARBA" id="ARBA00022692"/>
    </source>
</evidence>
<dbReference type="PROSITE" id="PS50267">
    <property type="entry name" value="NA_NEUROTRAN_SYMP_3"/>
    <property type="match status" value="1"/>
</dbReference>
<feature type="region of interest" description="Disordered" evidence="6">
    <location>
        <begin position="328"/>
        <end position="377"/>
    </location>
</feature>
<reference evidence="7 8" key="1">
    <citation type="submission" date="2023-05" db="EMBL/GenBank/DDBJ databases">
        <title>B98-5 Cell Line De Novo Hybrid Assembly: An Optical Mapping Approach.</title>
        <authorList>
            <person name="Kananen K."/>
            <person name="Auerbach J.A."/>
            <person name="Kautto E."/>
            <person name="Blachly J.S."/>
        </authorList>
    </citation>
    <scope>NUCLEOTIDE SEQUENCE [LARGE SCALE GENOMIC DNA]</scope>
    <source>
        <strain evidence="7">B95-8</strain>
        <tissue evidence="7">Cell line</tissue>
    </source>
</reference>
<keyword evidence="3" id="KW-0812">Transmembrane</keyword>